<reference evidence="1" key="1">
    <citation type="journal article" date="2022" name="bioRxiv">
        <title>Population genetic analysis of Ophidiomyces ophidiicola, the causative agent of snake fungal disease, indicates recent introductions to the USA.</title>
        <authorList>
            <person name="Ladner J.T."/>
            <person name="Palmer J.M."/>
            <person name="Ettinger C.L."/>
            <person name="Stajich J.E."/>
            <person name="Farrell T.M."/>
            <person name="Glorioso B.M."/>
            <person name="Lawson B."/>
            <person name="Price S.J."/>
            <person name="Stengle A.G."/>
            <person name="Grear D.A."/>
            <person name="Lorch J.M."/>
        </authorList>
    </citation>
    <scope>NUCLEOTIDE SEQUENCE</scope>
    <source>
        <strain evidence="1">NWHC 24266-5</strain>
    </source>
</reference>
<gene>
    <name evidence="1" type="ORF">LOY88_003487</name>
</gene>
<comment type="caution">
    <text evidence="1">The sequence shown here is derived from an EMBL/GenBank/DDBJ whole genome shotgun (WGS) entry which is preliminary data.</text>
</comment>
<proteinExistence type="predicted"/>
<protein>
    <submittedName>
        <fullName evidence="1">Uncharacterized protein</fullName>
    </submittedName>
</protein>
<accession>A0ACB8UW51</accession>
<organism evidence="1">
    <name type="scientific">Ophidiomyces ophidiicola</name>
    <dbReference type="NCBI Taxonomy" id="1387563"/>
    <lineage>
        <taxon>Eukaryota</taxon>
        <taxon>Fungi</taxon>
        <taxon>Dikarya</taxon>
        <taxon>Ascomycota</taxon>
        <taxon>Pezizomycotina</taxon>
        <taxon>Eurotiomycetes</taxon>
        <taxon>Eurotiomycetidae</taxon>
        <taxon>Onygenales</taxon>
        <taxon>Onygenaceae</taxon>
        <taxon>Ophidiomyces</taxon>
    </lineage>
</organism>
<sequence length="546" mass="62216">MASANVSGVVPSDLLEMLVPGYSLFSRMVHLYLDIDLSAYSIYILGFSISFSFALFVAPRLLDEAHRSLLFFATSMEIYFHDPLYRQLVHWVSDHGLLSQAQHAIAGTKTHYVTLYQPDDDESKTMEDSDLTKTQLDFSIEQKRFWQQLSYLNKMKPIHYTPTQNTFHYFTYKGCWIALRRDARHNSHAYELANAENILLYAAPWNRSILQELLWDVQEAAVRRECNRIVVHRGQKNMDEMGWHPSATASPRSLSTVILEEEKKGAIVSDIKQFLSPKTRSWYRSHCFPYRRGYLFHGPPGTGKSSMCFAIASLLRLDIYTLSFSSPGLDENTLNTLMSALPKRCLLLFEDIDTAGVQERGEHANLSDDDDDDLDGQGAPPRKGRRRRKRSAISLSALLNILDGVGAQEGRILIMTTNHKAHLDAALLRPGRVDMDICFSYASQPVIEELFWSYYSHCEEEEEEEVEVEEEEGKGGKDGDDDADGELRSLSVKFAKQIPPDRFTPAEIQNYLFPHRESPRAAVEGASEWVQKKLGSRKKVENNTKK</sequence>
<evidence type="ECO:0000313" key="1">
    <source>
        <dbReference type="EMBL" id="KAI2386628.1"/>
    </source>
</evidence>
<dbReference type="EMBL" id="JALBCA010000046">
    <property type="protein sequence ID" value="KAI2386628.1"/>
    <property type="molecule type" value="Genomic_DNA"/>
</dbReference>
<name>A0ACB8UW51_9EURO</name>